<evidence type="ECO:0000313" key="3">
    <source>
        <dbReference type="EMBL" id="MFC4360359.1"/>
    </source>
</evidence>
<evidence type="ECO:0000313" key="4">
    <source>
        <dbReference type="Proteomes" id="UP001595921"/>
    </source>
</evidence>
<proteinExistence type="inferred from homology"/>
<name>A0ABD5PI28_9EURY</name>
<dbReference type="PROSITE" id="PS00061">
    <property type="entry name" value="ADH_SHORT"/>
    <property type="match status" value="1"/>
</dbReference>
<keyword evidence="4" id="KW-1185">Reference proteome</keyword>
<dbReference type="AlphaFoldDB" id="A0ABD5PI28"/>
<dbReference type="Proteomes" id="UP001595921">
    <property type="component" value="Unassembled WGS sequence"/>
</dbReference>
<dbReference type="InterPro" id="IPR036291">
    <property type="entry name" value="NAD(P)-bd_dom_sf"/>
</dbReference>
<dbReference type="CDD" id="cd05233">
    <property type="entry name" value="SDR_c"/>
    <property type="match status" value="1"/>
</dbReference>
<dbReference type="Gene3D" id="3.40.50.720">
    <property type="entry name" value="NAD(P)-binding Rossmann-like Domain"/>
    <property type="match status" value="1"/>
</dbReference>
<dbReference type="EC" id="1.1.1.-" evidence="3"/>
<dbReference type="SMART" id="SM00822">
    <property type="entry name" value="PKS_KR"/>
    <property type="match status" value="1"/>
</dbReference>
<feature type="domain" description="Ketoreductase" evidence="2">
    <location>
        <begin position="14"/>
        <end position="191"/>
    </location>
</feature>
<dbReference type="PRINTS" id="PR00080">
    <property type="entry name" value="SDRFAMILY"/>
</dbReference>
<dbReference type="Pfam" id="PF13561">
    <property type="entry name" value="adh_short_C2"/>
    <property type="match status" value="1"/>
</dbReference>
<dbReference type="PRINTS" id="PR00081">
    <property type="entry name" value="GDHRDH"/>
</dbReference>
<dbReference type="RefSeq" id="WP_267620437.1">
    <property type="nucleotide sequence ID" value="NZ_JAODIW010000005.1"/>
</dbReference>
<dbReference type="InterPro" id="IPR020904">
    <property type="entry name" value="Sc_DH/Rdtase_CS"/>
</dbReference>
<comment type="caution">
    <text evidence="3">The sequence shown here is derived from an EMBL/GenBank/DDBJ whole genome shotgun (WGS) entry which is preliminary data.</text>
</comment>
<keyword evidence="3" id="KW-0560">Oxidoreductase</keyword>
<reference evidence="3 4" key="1">
    <citation type="journal article" date="2019" name="Int. J. Syst. Evol. Microbiol.">
        <title>The Global Catalogue of Microorganisms (GCM) 10K type strain sequencing project: providing services to taxonomists for standard genome sequencing and annotation.</title>
        <authorList>
            <consortium name="The Broad Institute Genomics Platform"/>
            <consortium name="The Broad Institute Genome Sequencing Center for Infectious Disease"/>
            <person name="Wu L."/>
            <person name="Ma J."/>
        </authorList>
    </citation>
    <scope>NUCLEOTIDE SEQUENCE [LARGE SCALE GENOMIC DNA]</scope>
    <source>
        <strain evidence="3 4">CGMCC 1.12553</strain>
    </source>
</reference>
<comment type="similarity">
    <text evidence="1">Belongs to the short-chain dehydrogenases/reductases (SDR) family.</text>
</comment>
<dbReference type="PANTHER" id="PTHR42760:SF135">
    <property type="entry name" value="BLL7886 PROTEIN"/>
    <property type="match status" value="1"/>
</dbReference>
<dbReference type="GO" id="GO:0016616">
    <property type="term" value="F:oxidoreductase activity, acting on the CH-OH group of donors, NAD or NADP as acceptor"/>
    <property type="evidence" value="ECO:0007669"/>
    <property type="project" value="UniProtKB-ARBA"/>
</dbReference>
<dbReference type="PANTHER" id="PTHR42760">
    <property type="entry name" value="SHORT-CHAIN DEHYDROGENASES/REDUCTASES FAMILY MEMBER"/>
    <property type="match status" value="1"/>
</dbReference>
<dbReference type="InterPro" id="IPR057326">
    <property type="entry name" value="KR_dom"/>
</dbReference>
<sequence>MTSYTHTPVTVDGKRAVVIGGTSGIGRGIARGFAAEGADVIASSRTEENVAETAAELRDLGAETAELTCDVTDRESLERLRDDAVEALGGVDILVNSPSYIARKSVRDASETDWAEVFDVQLDGTFRATQVFAEAIDSGSVVNIASLSSEIAIPNLAAYSTAKGGIDAFTRSAAEELGPEIRVNAVRPGFIVSEQTSGTYTEGTPRHDTIVDRTVDGRLGRPEEITGAVVYLASDAASYTTGEIITVDGGFTRSTFPE</sequence>
<dbReference type="FunFam" id="3.40.50.720:FF:000084">
    <property type="entry name" value="Short-chain dehydrogenase reductase"/>
    <property type="match status" value="1"/>
</dbReference>
<organism evidence="3 4">
    <name type="scientific">Halobium salinum</name>
    <dbReference type="NCBI Taxonomy" id="1364940"/>
    <lineage>
        <taxon>Archaea</taxon>
        <taxon>Methanobacteriati</taxon>
        <taxon>Methanobacteriota</taxon>
        <taxon>Stenosarchaea group</taxon>
        <taxon>Halobacteria</taxon>
        <taxon>Halobacteriales</taxon>
        <taxon>Haloferacaceae</taxon>
        <taxon>Halobium</taxon>
    </lineage>
</organism>
<evidence type="ECO:0000256" key="1">
    <source>
        <dbReference type="ARBA" id="ARBA00006484"/>
    </source>
</evidence>
<protein>
    <submittedName>
        <fullName evidence="3">SDR family NAD(P)-dependent oxidoreductase</fullName>
        <ecNumber evidence="3">1.1.1.-</ecNumber>
    </submittedName>
</protein>
<dbReference type="EMBL" id="JBHSDS010000017">
    <property type="protein sequence ID" value="MFC4360359.1"/>
    <property type="molecule type" value="Genomic_DNA"/>
</dbReference>
<accession>A0ABD5PI28</accession>
<gene>
    <name evidence="3" type="ORF">ACFO0N_20630</name>
</gene>
<dbReference type="InterPro" id="IPR002347">
    <property type="entry name" value="SDR_fam"/>
</dbReference>
<dbReference type="SUPFAM" id="SSF51735">
    <property type="entry name" value="NAD(P)-binding Rossmann-fold domains"/>
    <property type="match status" value="1"/>
</dbReference>
<evidence type="ECO:0000259" key="2">
    <source>
        <dbReference type="SMART" id="SM00822"/>
    </source>
</evidence>